<dbReference type="EMBL" id="CP048222">
    <property type="protein sequence ID" value="QHT71564.1"/>
    <property type="molecule type" value="Genomic_DNA"/>
</dbReference>
<proteinExistence type="predicted"/>
<evidence type="ECO:0000313" key="2">
    <source>
        <dbReference type="EMBL" id="QHT71564.1"/>
    </source>
</evidence>
<dbReference type="PROSITE" id="PS51186">
    <property type="entry name" value="GNAT"/>
    <property type="match status" value="1"/>
</dbReference>
<dbReference type="SUPFAM" id="SSF55729">
    <property type="entry name" value="Acyl-CoA N-acyltransferases (Nat)"/>
    <property type="match status" value="1"/>
</dbReference>
<sequence length="160" mass="17987">MKLLPIGKTLEDNQDFLAHPDCCESLSMSVDFYNRIGFNPPWIGYYAQQEGKLVGAAGYKGKPVNNTVEIAYGTFPAFRGKGIGTQICRELVLLALQTDPMIRITARTLPENNESASILKKNGFVCLGTIWDEDDGNVWDEDDGNVWEWEYQKTPVTYNN</sequence>
<dbReference type="Gene3D" id="3.40.630.30">
    <property type="match status" value="1"/>
</dbReference>
<reference evidence="2 3" key="1">
    <citation type="submission" date="2020-01" db="EMBL/GenBank/DDBJ databases">
        <authorList>
            <person name="Kim M.K."/>
        </authorList>
    </citation>
    <scope>NUCLEOTIDE SEQUENCE [LARGE SCALE GENOMIC DNA]</scope>
    <source>
        <strain evidence="2 3">172606-1</strain>
    </source>
</reference>
<organism evidence="2 3">
    <name type="scientific">Rhodocytophaga rosea</name>
    <dbReference type="NCBI Taxonomy" id="2704465"/>
    <lineage>
        <taxon>Bacteria</taxon>
        <taxon>Pseudomonadati</taxon>
        <taxon>Bacteroidota</taxon>
        <taxon>Cytophagia</taxon>
        <taxon>Cytophagales</taxon>
        <taxon>Rhodocytophagaceae</taxon>
        <taxon>Rhodocytophaga</taxon>
    </lineage>
</organism>
<keyword evidence="2" id="KW-0808">Transferase</keyword>
<dbReference type="PANTHER" id="PTHR43792">
    <property type="entry name" value="GNAT FAMILY, PUTATIVE (AFU_ORTHOLOGUE AFUA_3G00765)-RELATED-RELATED"/>
    <property type="match status" value="1"/>
</dbReference>
<feature type="domain" description="N-acetyltransferase" evidence="1">
    <location>
        <begin position="1"/>
        <end position="156"/>
    </location>
</feature>
<accession>A0A6C0GUS7</accession>
<keyword evidence="3" id="KW-1185">Reference proteome</keyword>
<gene>
    <name evidence="2" type="ORF">GXP67_35320</name>
</gene>
<dbReference type="Pfam" id="PF13302">
    <property type="entry name" value="Acetyltransf_3"/>
    <property type="match status" value="1"/>
</dbReference>
<dbReference type="KEGG" id="rhoz:GXP67_35320"/>
<dbReference type="InterPro" id="IPR016181">
    <property type="entry name" value="Acyl_CoA_acyltransferase"/>
</dbReference>
<dbReference type="RefSeq" id="WP_162447499.1">
    <property type="nucleotide sequence ID" value="NZ_CP048222.1"/>
</dbReference>
<dbReference type="PANTHER" id="PTHR43792:SF13">
    <property type="entry name" value="ACETYLTRANSFERASE"/>
    <property type="match status" value="1"/>
</dbReference>
<dbReference type="GO" id="GO:0016747">
    <property type="term" value="F:acyltransferase activity, transferring groups other than amino-acyl groups"/>
    <property type="evidence" value="ECO:0007669"/>
    <property type="project" value="InterPro"/>
</dbReference>
<dbReference type="InterPro" id="IPR051531">
    <property type="entry name" value="N-acetyltransferase"/>
</dbReference>
<name>A0A6C0GUS7_9BACT</name>
<dbReference type="AlphaFoldDB" id="A0A6C0GUS7"/>
<dbReference type="InterPro" id="IPR000182">
    <property type="entry name" value="GNAT_dom"/>
</dbReference>
<protein>
    <submittedName>
        <fullName evidence="2">GNAT family N-acetyltransferase</fullName>
    </submittedName>
</protein>
<dbReference type="Proteomes" id="UP000480178">
    <property type="component" value="Chromosome"/>
</dbReference>
<dbReference type="CDD" id="cd04301">
    <property type="entry name" value="NAT_SF"/>
    <property type="match status" value="1"/>
</dbReference>
<evidence type="ECO:0000313" key="3">
    <source>
        <dbReference type="Proteomes" id="UP000480178"/>
    </source>
</evidence>
<evidence type="ECO:0000259" key="1">
    <source>
        <dbReference type="PROSITE" id="PS51186"/>
    </source>
</evidence>